<evidence type="ECO:0000313" key="2">
    <source>
        <dbReference type="Proteomes" id="UP000078512"/>
    </source>
</evidence>
<evidence type="ECO:0000313" key="1">
    <source>
        <dbReference type="EMBL" id="OAQ34897.1"/>
    </source>
</evidence>
<accession>A0A197KB09</accession>
<sequence length="108" mass="11821">MMPLFSVFMADVHEYVGIFYQVHPMGNVAIAGKAISRLAHLKRTAGGRLGFLQGDSLAIIWNFIAKLEAQALRCVESSTIHPSAFCETIPGPCNVHASEESATKSFRR</sequence>
<reference evidence="1 2" key="1">
    <citation type="submission" date="2016-05" db="EMBL/GenBank/DDBJ databases">
        <title>Genome sequencing reveals origins of a unique bacterial endosymbiosis in the earliest lineages of terrestrial Fungi.</title>
        <authorList>
            <consortium name="DOE Joint Genome Institute"/>
            <person name="Uehling J."/>
            <person name="Gryganskyi A."/>
            <person name="Hameed K."/>
            <person name="Tschaplinski T."/>
            <person name="Misztal P."/>
            <person name="Wu S."/>
            <person name="Desiro A."/>
            <person name="Vande Pol N."/>
            <person name="Du Z.-Y."/>
            <person name="Zienkiewicz A."/>
            <person name="Zienkiewicz K."/>
            <person name="Morin E."/>
            <person name="Tisserant E."/>
            <person name="Splivallo R."/>
            <person name="Hainaut M."/>
            <person name="Henrissat B."/>
            <person name="Ohm R."/>
            <person name="Kuo A."/>
            <person name="Yan J."/>
            <person name="Lipzen A."/>
            <person name="Nolan M."/>
            <person name="Labutti K."/>
            <person name="Barry K."/>
            <person name="Goldstein A."/>
            <person name="Labbe J."/>
            <person name="Schadt C."/>
            <person name="Tuskan G."/>
            <person name="Grigoriev I."/>
            <person name="Martin F."/>
            <person name="Vilgalys R."/>
            <person name="Bonito G."/>
        </authorList>
    </citation>
    <scope>NUCLEOTIDE SEQUENCE [LARGE SCALE GENOMIC DNA]</scope>
    <source>
        <strain evidence="1 2">AG-77</strain>
    </source>
</reference>
<dbReference type="OrthoDB" id="2444920at2759"/>
<keyword evidence="2" id="KW-1185">Reference proteome</keyword>
<gene>
    <name evidence="1" type="ORF">K457DRAFT_719871</name>
</gene>
<proteinExistence type="predicted"/>
<dbReference type="Proteomes" id="UP000078512">
    <property type="component" value="Unassembled WGS sequence"/>
</dbReference>
<organism evidence="1 2">
    <name type="scientific">Linnemannia elongata AG-77</name>
    <dbReference type="NCBI Taxonomy" id="1314771"/>
    <lineage>
        <taxon>Eukaryota</taxon>
        <taxon>Fungi</taxon>
        <taxon>Fungi incertae sedis</taxon>
        <taxon>Mucoromycota</taxon>
        <taxon>Mortierellomycotina</taxon>
        <taxon>Mortierellomycetes</taxon>
        <taxon>Mortierellales</taxon>
        <taxon>Mortierellaceae</taxon>
        <taxon>Linnemannia</taxon>
    </lineage>
</organism>
<dbReference type="AlphaFoldDB" id="A0A197KB09"/>
<name>A0A197KB09_9FUNG</name>
<protein>
    <submittedName>
        <fullName evidence="1">Uncharacterized protein</fullName>
    </submittedName>
</protein>
<dbReference type="EMBL" id="KV442016">
    <property type="protein sequence ID" value="OAQ34897.1"/>
    <property type="molecule type" value="Genomic_DNA"/>
</dbReference>